<organism evidence="1 2">
    <name type="scientific">Massilia consociata</name>
    <dbReference type="NCBI Taxonomy" id="760117"/>
    <lineage>
        <taxon>Bacteria</taxon>
        <taxon>Pseudomonadati</taxon>
        <taxon>Pseudomonadota</taxon>
        <taxon>Betaproteobacteria</taxon>
        <taxon>Burkholderiales</taxon>
        <taxon>Oxalobacteraceae</taxon>
        <taxon>Telluria group</taxon>
        <taxon>Massilia</taxon>
    </lineage>
</organism>
<dbReference type="RefSeq" id="WP_379677903.1">
    <property type="nucleotide sequence ID" value="NZ_JBHLWP010000006.1"/>
</dbReference>
<protein>
    <recommendedName>
        <fullName evidence="3">Tetratricopeptide repeat protein</fullName>
    </recommendedName>
</protein>
<dbReference type="Proteomes" id="UP001589773">
    <property type="component" value="Unassembled WGS sequence"/>
</dbReference>
<sequence length="240" mass="26834">MSMDARARLDAASELAHEGRYEEALREFQWFHDHALEEMPSLYGVRLSYALGAWVDLAADYPPAREALLRVRERDAALLLAGQGTRGLLHDVVAIDDELGQVADTHALCVALEKADPALLLASASLVLPAIIAAGDHALAERLLPTPEETIRERSRFLMKVFERWRRQYARTMYIAAQVDIYANDVRQVLMVLEQRGRAAEAARLRALAVDLVPATTLRRAVRAALFPGARPGHGRRRRR</sequence>
<accession>A0ABV6FC60</accession>
<gene>
    <name evidence="1" type="ORF">ACFFJK_04370</name>
</gene>
<evidence type="ECO:0008006" key="3">
    <source>
        <dbReference type="Google" id="ProtNLM"/>
    </source>
</evidence>
<comment type="caution">
    <text evidence="1">The sequence shown here is derived from an EMBL/GenBank/DDBJ whole genome shotgun (WGS) entry which is preliminary data.</text>
</comment>
<reference evidence="1 2" key="1">
    <citation type="submission" date="2024-09" db="EMBL/GenBank/DDBJ databases">
        <authorList>
            <person name="Sun Q."/>
            <person name="Mori K."/>
        </authorList>
    </citation>
    <scope>NUCLEOTIDE SEQUENCE [LARGE SCALE GENOMIC DNA]</scope>
    <source>
        <strain evidence="1 2">CCM 7792</strain>
    </source>
</reference>
<evidence type="ECO:0000313" key="1">
    <source>
        <dbReference type="EMBL" id="MFC0251115.1"/>
    </source>
</evidence>
<evidence type="ECO:0000313" key="2">
    <source>
        <dbReference type="Proteomes" id="UP001589773"/>
    </source>
</evidence>
<dbReference type="EMBL" id="JBHLWP010000006">
    <property type="protein sequence ID" value="MFC0251115.1"/>
    <property type="molecule type" value="Genomic_DNA"/>
</dbReference>
<proteinExistence type="predicted"/>
<keyword evidence="2" id="KW-1185">Reference proteome</keyword>
<name>A0ABV6FC60_9BURK</name>